<gene>
    <name evidence="1" type="ORF">M0R45_002007</name>
</gene>
<organism evidence="1 2">
    <name type="scientific">Rubus argutus</name>
    <name type="common">Southern blackberry</name>
    <dbReference type="NCBI Taxonomy" id="59490"/>
    <lineage>
        <taxon>Eukaryota</taxon>
        <taxon>Viridiplantae</taxon>
        <taxon>Streptophyta</taxon>
        <taxon>Embryophyta</taxon>
        <taxon>Tracheophyta</taxon>
        <taxon>Spermatophyta</taxon>
        <taxon>Magnoliopsida</taxon>
        <taxon>eudicotyledons</taxon>
        <taxon>Gunneridae</taxon>
        <taxon>Pentapetalae</taxon>
        <taxon>rosids</taxon>
        <taxon>fabids</taxon>
        <taxon>Rosales</taxon>
        <taxon>Rosaceae</taxon>
        <taxon>Rosoideae</taxon>
        <taxon>Rosoideae incertae sedis</taxon>
        <taxon>Rubus</taxon>
    </lineage>
</organism>
<evidence type="ECO:0000313" key="1">
    <source>
        <dbReference type="EMBL" id="KAK9901735.1"/>
    </source>
</evidence>
<sequence length="188" mass="20754">MVHQALLHQIDLLCQSFTCKFTIAKQFNSQATGLPTAQKSPNQPVLAPPLREITGDPFILPRRFLKPRRPHLSSNAVSAPSCTTIKAGHHPALCSLRQSKRKEETGVEPRRNPTLPKCHCSLTASTHPPSLPLVPSPRRCALQTAGFPARYLPNAVLCHRRQPIPPSLPATCLTQALLLCVYVLERKE</sequence>
<keyword evidence="2" id="KW-1185">Reference proteome</keyword>
<dbReference type="AlphaFoldDB" id="A0AAW1VK36"/>
<protein>
    <submittedName>
        <fullName evidence="1">Uncharacterized protein</fullName>
    </submittedName>
</protein>
<name>A0AAW1VK36_RUBAR</name>
<evidence type="ECO:0000313" key="2">
    <source>
        <dbReference type="Proteomes" id="UP001457282"/>
    </source>
</evidence>
<dbReference type="EMBL" id="JBEDUW010000290">
    <property type="protein sequence ID" value="KAK9901735.1"/>
    <property type="molecule type" value="Genomic_DNA"/>
</dbReference>
<dbReference type="Proteomes" id="UP001457282">
    <property type="component" value="Unassembled WGS sequence"/>
</dbReference>
<reference evidence="1 2" key="1">
    <citation type="journal article" date="2023" name="G3 (Bethesda)">
        <title>A chromosome-length genome assembly and annotation of blackberry (Rubus argutus, cv. 'Hillquist').</title>
        <authorList>
            <person name="Bruna T."/>
            <person name="Aryal R."/>
            <person name="Dudchenko O."/>
            <person name="Sargent D.J."/>
            <person name="Mead D."/>
            <person name="Buti M."/>
            <person name="Cavallini A."/>
            <person name="Hytonen T."/>
            <person name="Andres J."/>
            <person name="Pham M."/>
            <person name="Weisz D."/>
            <person name="Mascagni F."/>
            <person name="Usai G."/>
            <person name="Natali L."/>
            <person name="Bassil N."/>
            <person name="Fernandez G.E."/>
            <person name="Lomsadze A."/>
            <person name="Armour M."/>
            <person name="Olukolu B."/>
            <person name="Poorten T."/>
            <person name="Britton C."/>
            <person name="Davik J."/>
            <person name="Ashrafi H."/>
            <person name="Aiden E.L."/>
            <person name="Borodovsky M."/>
            <person name="Worthington M."/>
        </authorList>
    </citation>
    <scope>NUCLEOTIDE SEQUENCE [LARGE SCALE GENOMIC DNA]</scope>
    <source>
        <strain evidence="1">PI 553951</strain>
    </source>
</reference>
<accession>A0AAW1VK36</accession>
<proteinExistence type="predicted"/>
<comment type="caution">
    <text evidence="1">The sequence shown here is derived from an EMBL/GenBank/DDBJ whole genome shotgun (WGS) entry which is preliminary data.</text>
</comment>